<dbReference type="RefSeq" id="WP_021677989.1">
    <property type="nucleotide sequence ID" value="NZ_NSLY01000001.1"/>
</dbReference>
<proteinExistence type="predicted"/>
<organism evidence="1 2">
    <name type="scientific">Prevotella intermedia</name>
    <dbReference type="NCBI Taxonomy" id="28131"/>
    <lineage>
        <taxon>Bacteria</taxon>
        <taxon>Pseudomonadati</taxon>
        <taxon>Bacteroidota</taxon>
        <taxon>Bacteroidia</taxon>
        <taxon>Bacteroidales</taxon>
        <taxon>Prevotellaceae</taxon>
        <taxon>Prevotella</taxon>
    </lineage>
</organism>
<dbReference type="AlphaFoldDB" id="A0A2A6EJ41"/>
<dbReference type="Proteomes" id="UP000219058">
    <property type="component" value="Unassembled WGS sequence"/>
</dbReference>
<sequence length="84" mass="9834">MKAEIESIVCNWADEIPNILVRVINAITLSANEEELRTAVKRIAEETELDKFFAYGYGAHHFWLKHRKLSNGEPKEYRLLKVEF</sequence>
<evidence type="ECO:0000313" key="2">
    <source>
        <dbReference type="Proteomes" id="UP000219058"/>
    </source>
</evidence>
<dbReference type="EMBL" id="NSLY01000001">
    <property type="protein sequence ID" value="PDP61490.1"/>
    <property type="molecule type" value="Genomic_DNA"/>
</dbReference>
<protein>
    <submittedName>
        <fullName evidence="1">Uncharacterized protein</fullName>
    </submittedName>
</protein>
<gene>
    <name evidence="1" type="ORF">CLI71_00625</name>
</gene>
<accession>A0A2A6EJ41</accession>
<reference evidence="1 2" key="1">
    <citation type="submission" date="2017-09" db="EMBL/GenBank/DDBJ databases">
        <title>Phase variable restriction modification systems are present in the genome sequences of periodontal pathogens Prevotella intermedia, Tannerella forsythia and Porphyromonas gingivalis.</title>
        <authorList>
            <person name="Haigh R.D."/>
            <person name="Crawford L."/>
            <person name="Ralph J."/>
            <person name="Wanford J."/>
            <person name="Vartoukian S.R."/>
            <person name="Hijazib K."/>
            <person name="Wade W."/>
            <person name="Oggioni M.R."/>
        </authorList>
    </citation>
    <scope>NUCLEOTIDE SEQUENCE [LARGE SCALE GENOMIC DNA]</scope>
    <source>
        <strain evidence="1 2">WW2834</strain>
    </source>
</reference>
<evidence type="ECO:0000313" key="1">
    <source>
        <dbReference type="EMBL" id="PDP61490.1"/>
    </source>
</evidence>
<comment type="caution">
    <text evidence="1">The sequence shown here is derived from an EMBL/GenBank/DDBJ whole genome shotgun (WGS) entry which is preliminary data.</text>
</comment>
<name>A0A2A6EJ41_PREIN</name>